<keyword evidence="2" id="KW-1185">Reference proteome</keyword>
<evidence type="ECO:0000313" key="2">
    <source>
        <dbReference type="Proteomes" id="UP000324222"/>
    </source>
</evidence>
<accession>A0A5B7F999</accession>
<reference evidence="1 2" key="1">
    <citation type="submission" date="2019-05" db="EMBL/GenBank/DDBJ databases">
        <title>Another draft genome of Portunus trituberculatus and its Hox gene families provides insights of decapod evolution.</title>
        <authorList>
            <person name="Jeong J.-H."/>
            <person name="Song I."/>
            <person name="Kim S."/>
            <person name="Choi T."/>
            <person name="Kim D."/>
            <person name="Ryu S."/>
            <person name="Kim W."/>
        </authorList>
    </citation>
    <scope>NUCLEOTIDE SEQUENCE [LARGE SCALE GENOMIC DNA]</scope>
    <source>
        <tissue evidence="1">Muscle</tissue>
    </source>
</reference>
<name>A0A5B7F999_PORTR</name>
<gene>
    <name evidence="1" type="ORF">E2C01_035258</name>
</gene>
<proteinExistence type="predicted"/>
<protein>
    <submittedName>
        <fullName evidence="1">Uncharacterized protein</fullName>
    </submittedName>
</protein>
<dbReference type="AlphaFoldDB" id="A0A5B7F999"/>
<organism evidence="1 2">
    <name type="scientific">Portunus trituberculatus</name>
    <name type="common">Swimming crab</name>
    <name type="synonym">Neptunus trituberculatus</name>
    <dbReference type="NCBI Taxonomy" id="210409"/>
    <lineage>
        <taxon>Eukaryota</taxon>
        <taxon>Metazoa</taxon>
        <taxon>Ecdysozoa</taxon>
        <taxon>Arthropoda</taxon>
        <taxon>Crustacea</taxon>
        <taxon>Multicrustacea</taxon>
        <taxon>Malacostraca</taxon>
        <taxon>Eumalacostraca</taxon>
        <taxon>Eucarida</taxon>
        <taxon>Decapoda</taxon>
        <taxon>Pleocyemata</taxon>
        <taxon>Brachyura</taxon>
        <taxon>Eubrachyura</taxon>
        <taxon>Portunoidea</taxon>
        <taxon>Portunidae</taxon>
        <taxon>Portuninae</taxon>
        <taxon>Portunus</taxon>
    </lineage>
</organism>
<evidence type="ECO:0000313" key="1">
    <source>
        <dbReference type="EMBL" id="MPC41658.1"/>
    </source>
</evidence>
<dbReference type="EMBL" id="VSRR010005142">
    <property type="protein sequence ID" value="MPC41658.1"/>
    <property type="molecule type" value="Genomic_DNA"/>
</dbReference>
<sequence>MMPPSLLTRCWRHAGRVIAVELRDEQLRPRASCPLQNACGHLYLLRLGSATSQRRPEGRRPAVRWWQPSPRAASSRVACLAGQQRTRHHRKAAHSASCPNGVCSAFRHPKSLQRHECSPEGVQRVASCPQSTHRTGNCQITAYCAPRRPQGTHCTERRP</sequence>
<comment type="caution">
    <text evidence="1">The sequence shown here is derived from an EMBL/GenBank/DDBJ whole genome shotgun (WGS) entry which is preliminary data.</text>
</comment>
<dbReference type="Proteomes" id="UP000324222">
    <property type="component" value="Unassembled WGS sequence"/>
</dbReference>